<keyword evidence="2 6" id="KW-0812">Transmembrane</keyword>
<comment type="caution">
    <text evidence="8">The sequence shown here is derived from an EMBL/GenBank/DDBJ whole genome shotgun (WGS) entry which is preliminary data.</text>
</comment>
<feature type="transmembrane region" description="Helical" evidence="6">
    <location>
        <begin position="112"/>
        <end position="133"/>
    </location>
</feature>
<dbReference type="CDD" id="cd17355">
    <property type="entry name" value="MFS_YcxA_like"/>
    <property type="match status" value="1"/>
</dbReference>
<feature type="transmembrane region" description="Helical" evidence="6">
    <location>
        <begin position="172"/>
        <end position="195"/>
    </location>
</feature>
<dbReference type="InterPro" id="IPR050327">
    <property type="entry name" value="Proton-linked_MCT"/>
</dbReference>
<feature type="compositionally biased region" description="Pro residues" evidence="5">
    <location>
        <begin position="430"/>
        <end position="440"/>
    </location>
</feature>
<evidence type="ECO:0000256" key="6">
    <source>
        <dbReference type="SAM" id="Phobius"/>
    </source>
</evidence>
<organism evidence="8 9">
    <name type="scientific">Nostocoides veronense</name>
    <dbReference type="NCBI Taxonomy" id="330836"/>
    <lineage>
        <taxon>Bacteria</taxon>
        <taxon>Bacillati</taxon>
        <taxon>Actinomycetota</taxon>
        <taxon>Actinomycetes</taxon>
        <taxon>Micrococcales</taxon>
        <taxon>Intrasporangiaceae</taxon>
        <taxon>Nostocoides</taxon>
    </lineage>
</organism>
<feature type="transmembrane region" description="Helical" evidence="6">
    <location>
        <begin position="86"/>
        <end position="106"/>
    </location>
</feature>
<feature type="transmembrane region" description="Helical" evidence="6">
    <location>
        <begin position="242"/>
        <end position="262"/>
    </location>
</feature>
<keyword evidence="4 6" id="KW-0472">Membrane</keyword>
<feature type="transmembrane region" description="Helical" evidence="6">
    <location>
        <begin position="282"/>
        <end position="302"/>
    </location>
</feature>
<reference evidence="8 9" key="1">
    <citation type="journal article" date="2019" name="Int. J. Syst. Evol. Microbiol.">
        <title>The Global Catalogue of Microorganisms (GCM) 10K type strain sequencing project: providing services to taxonomists for standard genome sequencing and annotation.</title>
        <authorList>
            <consortium name="The Broad Institute Genomics Platform"/>
            <consortium name="The Broad Institute Genome Sequencing Center for Infectious Disease"/>
            <person name="Wu L."/>
            <person name="Ma J."/>
        </authorList>
    </citation>
    <scope>NUCLEOTIDE SEQUENCE [LARGE SCALE GENOMIC DNA]</scope>
    <source>
        <strain evidence="8 9">JCM 15592</strain>
    </source>
</reference>
<dbReference type="Gene3D" id="1.20.1250.20">
    <property type="entry name" value="MFS general substrate transporter like domains"/>
    <property type="match status" value="2"/>
</dbReference>
<evidence type="ECO:0000313" key="8">
    <source>
        <dbReference type="EMBL" id="GAA1793097.1"/>
    </source>
</evidence>
<proteinExistence type="predicted"/>
<sequence length="453" mass="48060">MQRPLAESEAPAVYTRRAWLVAAVVLSALVASAAFRSSTGVLMEPIESEFGWSRATTAGAVSLNLVLFGCIAPFAAALLERYGPRRVVTIALLIVGAASALTTWMTSPWQLWVLWGLVIGTATGSTALVLGAIVANRWFVARRGLVVGIFSGANATGQLLFLPAIAATATHAGWRAAALIVSGLAALTALFIWLLMRDRPQDIGLIPYGARPGTPEAEPAPPPAVSPVRAALSVLREASRTWAFWALMLTFFVCGWSTNGLVQTHFIPAAHDHGMPATTAAGLLALVGIFDLVGTIASGWLTDRVDPRLLLLAYYALRGLSLFTVHSLLAPGVEPGMWIFIIFYGLDWVATVPPTVALCRIHFGLSHAGIVFGWTYAAHMVGAGLGASFAGWIRTADGTYRTAWMSAGVLCIMAAFVCLTVPKPTTPEAVEPPKPAPPSYPDEVDDAEELTFT</sequence>
<evidence type="ECO:0000259" key="7">
    <source>
        <dbReference type="PROSITE" id="PS50850"/>
    </source>
</evidence>
<name>A0ABN2LM94_9MICO</name>
<evidence type="ECO:0000313" key="9">
    <source>
        <dbReference type="Proteomes" id="UP001499938"/>
    </source>
</evidence>
<feature type="region of interest" description="Disordered" evidence="5">
    <location>
        <begin position="426"/>
        <end position="453"/>
    </location>
</feature>
<dbReference type="SUPFAM" id="SSF103473">
    <property type="entry name" value="MFS general substrate transporter"/>
    <property type="match status" value="1"/>
</dbReference>
<feature type="compositionally biased region" description="Acidic residues" evidence="5">
    <location>
        <begin position="442"/>
        <end position="453"/>
    </location>
</feature>
<feature type="domain" description="Major facilitator superfamily (MFS) profile" evidence="7">
    <location>
        <begin position="20"/>
        <end position="426"/>
    </location>
</feature>
<feature type="transmembrane region" description="Helical" evidence="6">
    <location>
        <begin position="145"/>
        <end position="166"/>
    </location>
</feature>
<dbReference type="InterPro" id="IPR011701">
    <property type="entry name" value="MFS"/>
</dbReference>
<dbReference type="Pfam" id="PF07690">
    <property type="entry name" value="MFS_1"/>
    <property type="match status" value="1"/>
</dbReference>
<dbReference type="PROSITE" id="PS50850">
    <property type="entry name" value="MFS"/>
    <property type="match status" value="1"/>
</dbReference>
<evidence type="ECO:0000256" key="2">
    <source>
        <dbReference type="ARBA" id="ARBA00022692"/>
    </source>
</evidence>
<evidence type="ECO:0000256" key="4">
    <source>
        <dbReference type="ARBA" id="ARBA00023136"/>
    </source>
</evidence>
<feature type="transmembrane region" description="Helical" evidence="6">
    <location>
        <begin position="309"/>
        <end position="330"/>
    </location>
</feature>
<feature type="transmembrane region" description="Helical" evidence="6">
    <location>
        <begin position="371"/>
        <end position="391"/>
    </location>
</feature>
<keyword evidence="9" id="KW-1185">Reference proteome</keyword>
<gene>
    <name evidence="8" type="ORF">GCM10009811_17370</name>
</gene>
<evidence type="ECO:0000256" key="3">
    <source>
        <dbReference type="ARBA" id="ARBA00022989"/>
    </source>
</evidence>
<keyword evidence="3 6" id="KW-1133">Transmembrane helix</keyword>
<feature type="transmembrane region" description="Helical" evidence="6">
    <location>
        <begin position="403"/>
        <end position="421"/>
    </location>
</feature>
<dbReference type="RefSeq" id="WP_344083657.1">
    <property type="nucleotide sequence ID" value="NZ_BAAAPO010000026.1"/>
</dbReference>
<accession>A0ABN2LM94</accession>
<evidence type="ECO:0000256" key="1">
    <source>
        <dbReference type="ARBA" id="ARBA00004651"/>
    </source>
</evidence>
<dbReference type="Proteomes" id="UP001499938">
    <property type="component" value="Unassembled WGS sequence"/>
</dbReference>
<dbReference type="PANTHER" id="PTHR11360:SF284">
    <property type="entry name" value="EG:103B4.3 PROTEIN-RELATED"/>
    <property type="match status" value="1"/>
</dbReference>
<dbReference type="EMBL" id="BAAAPO010000026">
    <property type="protein sequence ID" value="GAA1793097.1"/>
    <property type="molecule type" value="Genomic_DNA"/>
</dbReference>
<dbReference type="PANTHER" id="PTHR11360">
    <property type="entry name" value="MONOCARBOXYLATE TRANSPORTER"/>
    <property type="match status" value="1"/>
</dbReference>
<protein>
    <submittedName>
        <fullName evidence="8">MFS transporter</fullName>
    </submittedName>
</protein>
<comment type="subcellular location">
    <subcellularLocation>
        <location evidence="1">Cell membrane</location>
        <topology evidence="1">Multi-pass membrane protein</topology>
    </subcellularLocation>
</comment>
<dbReference type="InterPro" id="IPR020846">
    <property type="entry name" value="MFS_dom"/>
</dbReference>
<dbReference type="InterPro" id="IPR036259">
    <property type="entry name" value="MFS_trans_sf"/>
</dbReference>
<feature type="transmembrane region" description="Helical" evidence="6">
    <location>
        <begin position="336"/>
        <end position="359"/>
    </location>
</feature>
<evidence type="ECO:0000256" key="5">
    <source>
        <dbReference type="SAM" id="MobiDB-lite"/>
    </source>
</evidence>
<feature type="transmembrane region" description="Helical" evidence="6">
    <location>
        <begin position="57"/>
        <end position="79"/>
    </location>
</feature>